<organism evidence="3 4">
    <name type="scientific">Aestuariivirga litoralis</name>
    <dbReference type="NCBI Taxonomy" id="2650924"/>
    <lineage>
        <taxon>Bacteria</taxon>
        <taxon>Pseudomonadati</taxon>
        <taxon>Pseudomonadota</taxon>
        <taxon>Alphaproteobacteria</taxon>
        <taxon>Hyphomicrobiales</taxon>
        <taxon>Aestuariivirgaceae</taxon>
        <taxon>Aestuariivirga</taxon>
    </lineage>
</organism>
<keyword evidence="4" id="KW-1185">Reference proteome</keyword>
<dbReference type="InterPro" id="IPR012347">
    <property type="entry name" value="Ferritin-like"/>
</dbReference>
<gene>
    <name evidence="3" type="ORF">DK847_18290</name>
</gene>
<feature type="domain" description="DUF305" evidence="2">
    <location>
        <begin position="43"/>
        <end position="130"/>
    </location>
</feature>
<dbReference type="Gene3D" id="1.20.1260.10">
    <property type="match status" value="1"/>
</dbReference>
<dbReference type="InterPro" id="IPR005183">
    <property type="entry name" value="DUF305_CopM-like"/>
</dbReference>
<comment type="caution">
    <text evidence="3">The sequence shown here is derived from an EMBL/GenBank/DDBJ whole genome shotgun (WGS) entry which is preliminary data.</text>
</comment>
<evidence type="ECO:0000313" key="4">
    <source>
        <dbReference type="Proteomes" id="UP000248795"/>
    </source>
</evidence>
<evidence type="ECO:0000256" key="1">
    <source>
        <dbReference type="SAM" id="SignalP"/>
    </source>
</evidence>
<keyword evidence="1" id="KW-0732">Signal</keyword>
<evidence type="ECO:0000313" key="3">
    <source>
        <dbReference type="EMBL" id="PZF75467.1"/>
    </source>
</evidence>
<accession>A0A2W2BHS5</accession>
<proteinExistence type="predicted"/>
<evidence type="ECO:0000259" key="2">
    <source>
        <dbReference type="Pfam" id="PF03713"/>
    </source>
</evidence>
<dbReference type="Proteomes" id="UP000248795">
    <property type="component" value="Unassembled WGS sequence"/>
</dbReference>
<feature type="signal peptide" evidence="1">
    <location>
        <begin position="1"/>
        <end position="20"/>
    </location>
</feature>
<protein>
    <submittedName>
        <fullName evidence="3">DUF305 domain-containing protein</fullName>
    </submittedName>
</protein>
<name>A0A2W2BHS5_9HYPH</name>
<feature type="chain" id="PRO_5016051532" evidence="1">
    <location>
        <begin position="21"/>
        <end position="135"/>
    </location>
</feature>
<dbReference type="EMBL" id="QKVK01000010">
    <property type="protein sequence ID" value="PZF75467.1"/>
    <property type="molecule type" value="Genomic_DNA"/>
</dbReference>
<dbReference type="RefSeq" id="WP_111199987.1">
    <property type="nucleotide sequence ID" value="NZ_QKVK01000010.1"/>
</dbReference>
<sequence length="135" mass="14605">MKRTALIAMALVLMALPVAADDVAVPARGQEAAEDSMLGMLTMKAGSELSEADRGYMKAMQAMQQALMKTEMTGDASGDFVRIMILHHQSAIDMIDVLMAQKAVDPKIRDMAGRMRAAQAGEIVTMQAWLDAHPK</sequence>
<dbReference type="AlphaFoldDB" id="A0A2W2BHS5"/>
<dbReference type="Pfam" id="PF03713">
    <property type="entry name" value="DUF305"/>
    <property type="match status" value="1"/>
</dbReference>
<reference evidence="4" key="1">
    <citation type="submission" date="2018-06" db="EMBL/GenBank/DDBJ databases">
        <title>Aestuariibacter litoralis strain KCTC 52945T.</title>
        <authorList>
            <person name="Li X."/>
            <person name="Salam N."/>
            <person name="Li J.-L."/>
            <person name="Chen Y.-M."/>
            <person name="Yang Z.-W."/>
            <person name="Zhang L.-Y."/>
            <person name="Han M.-X."/>
            <person name="Xiao M."/>
            <person name="Li W.-J."/>
        </authorList>
    </citation>
    <scope>NUCLEOTIDE SEQUENCE [LARGE SCALE GENOMIC DNA]</scope>
    <source>
        <strain evidence="4">KCTC 52945</strain>
    </source>
</reference>